<sequence>MKGYQKPYKQKNYNHNRNKQQKNKENNEKINKLKDLTEYFEKNVLVLNEKSQEYDTFCDKVKEYANELKDLEVTTSMIRKIYARIMNANTILDLKKLRPLFAYTAGKEKKTKAFMELLDKLVKNMDFDKEQVQLRNFKDFMEGIVAYRKYVGEDKDDLKQREV</sequence>
<comment type="similarity">
    <text evidence="2">Belongs to the CRISPR-associated Csm2 family.</text>
</comment>
<gene>
    <name evidence="8" type="ORF">SAMN03080614_101828</name>
</gene>
<feature type="compositionally biased region" description="Basic residues" evidence="7">
    <location>
        <begin position="8"/>
        <end position="21"/>
    </location>
</feature>
<dbReference type="OrthoDB" id="1862673at2"/>
<evidence type="ECO:0000313" key="8">
    <source>
        <dbReference type="EMBL" id="SES90741.1"/>
    </source>
</evidence>
<dbReference type="NCBIfam" id="TIGR01870">
    <property type="entry name" value="cas_TM1810_Csm2"/>
    <property type="match status" value="1"/>
</dbReference>
<evidence type="ECO:0000256" key="6">
    <source>
        <dbReference type="ARBA" id="ARBA00031723"/>
    </source>
</evidence>
<accession>A0A1I0A9P1</accession>
<comment type="function">
    <text evidence="1">This subunit may be involved in monitoring complementarity of crRNA and target RNA.</text>
</comment>
<feature type="region of interest" description="Disordered" evidence="7">
    <location>
        <begin position="1"/>
        <end position="26"/>
    </location>
</feature>
<dbReference type="Proteomes" id="UP000243819">
    <property type="component" value="Unassembled WGS sequence"/>
</dbReference>
<dbReference type="STRING" id="1120990.SAMN03080614_101828"/>
<evidence type="ECO:0000313" key="9">
    <source>
        <dbReference type="Proteomes" id="UP000243819"/>
    </source>
</evidence>
<dbReference type="InterPro" id="IPR010149">
    <property type="entry name" value="CRISPR-assoc_prot_Csm2_III-A"/>
</dbReference>
<protein>
    <recommendedName>
        <fullName evidence="3">CRISPR system Cms protein Csm2</fullName>
    </recommendedName>
    <alternativeName>
        <fullName evidence="6">CRISPR type III A-associated protein Csm2</fullName>
    </alternativeName>
</protein>
<keyword evidence="4" id="KW-0694">RNA-binding</keyword>
<dbReference type="AlphaFoldDB" id="A0A1I0A9P1"/>
<evidence type="ECO:0000256" key="3">
    <source>
        <dbReference type="ARBA" id="ARBA00016118"/>
    </source>
</evidence>
<dbReference type="GO" id="GO:0003723">
    <property type="term" value="F:RNA binding"/>
    <property type="evidence" value="ECO:0007669"/>
    <property type="project" value="UniProtKB-KW"/>
</dbReference>
<evidence type="ECO:0000256" key="5">
    <source>
        <dbReference type="ARBA" id="ARBA00023118"/>
    </source>
</evidence>
<dbReference type="EMBL" id="FOIF01000018">
    <property type="protein sequence ID" value="SES90741.1"/>
    <property type="molecule type" value="Genomic_DNA"/>
</dbReference>
<evidence type="ECO:0000256" key="1">
    <source>
        <dbReference type="ARBA" id="ARBA00003640"/>
    </source>
</evidence>
<evidence type="ECO:0000256" key="7">
    <source>
        <dbReference type="SAM" id="MobiDB-lite"/>
    </source>
</evidence>
<proteinExistence type="inferred from homology"/>
<evidence type="ECO:0000256" key="2">
    <source>
        <dbReference type="ARBA" id="ARBA00006896"/>
    </source>
</evidence>
<dbReference type="RefSeq" id="WP_091350388.1">
    <property type="nucleotide sequence ID" value="NZ_FOIF01000018.1"/>
</dbReference>
<keyword evidence="5" id="KW-0051">Antiviral defense</keyword>
<evidence type="ECO:0000256" key="4">
    <source>
        <dbReference type="ARBA" id="ARBA00022884"/>
    </source>
</evidence>
<reference evidence="9" key="1">
    <citation type="submission" date="2016-10" db="EMBL/GenBank/DDBJ databases">
        <authorList>
            <person name="Varghese N."/>
            <person name="Submissions S."/>
        </authorList>
    </citation>
    <scope>NUCLEOTIDE SEQUENCE [LARGE SCALE GENOMIC DNA]</scope>
    <source>
        <strain evidence="9">DSM 13577</strain>
    </source>
</reference>
<organism evidence="8 9">
    <name type="scientific">Anaerobranca gottschalkii DSM 13577</name>
    <dbReference type="NCBI Taxonomy" id="1120990"/>
    <lineage>
        <taxon>Bacteria</taxon>
        <taxon>Bacillati</taxon>
        <taxon>Bacillota</taxon>
        <taxon>Clostridia</taxon>
        <taxon>Eubacteriales</taxon>
        <taxon>Proteinivoracaceae</taxon>
        <taxon>Anaerobranca</taxon>
    </lineage>
</organism>
<keyword evidence="9" id="KW-1185">Reference proteome</keyword>
<dbReference type="Pfam" id="PF03750">
    <property type="entry name" value="Csm2_III-A"/>
    <property type="match status" value="1"/>
</dbReference>
<name>A0A1I0A9P1_9FIRM</name>
<dbReference type="GO" id="GO:0051607">
    <property type="term" value="P:defense response to virus"/>
    <property type="evidence" value="ECO:0007669"/>
    <property type="project" value="UniProtKB-KW"/>
</dbReference>